<dbReference type="RefSeq" id="WP_036162785.1">
    <property type="nucleotide sequence ID" value="NZ_JAMB01000010.1"/>
</dbReference>
<dbReference type="Proteomes" id="UP000054058">
    <property type="component" value="Unassembled WGS sequence"/>
</dbReference>
<feature type="domain" description="HTH gntR-type" evidence="4">
    <location>
        <begin position="3"/>
        <end position="70"/>
    </location>
</feature>
<dbReference type="PROSITE" id="PS50949">
    <property type="entry name" value="HTH_GNTR"/>
    <property type="match status" value="1"/>
</dbReference>
<keyword evidence="6" id="KW-1185">Reference proteome</keyword>
<dbReference type="InterPro" id="IPR036388">
    <property type="entry name" value="WH-like_DNA-bd_sf"/>
</dbReference>
<dbReference type="OrthoDB" id="9784545at2"/>
<sequence length="325" mass="37551">MAETLKDQLYEALKSSIHTGTFEPGLVLLESRIARLFLTSRSPVRETLQQLCNEGIICRFDGRGYLVGQKPGKIIRREISSKEIKKDGDTSINREKSWLDLVRQVEKDTVLCSMSGRWEVNELKLAKCLKVSRAVTQHILVSLQYIGVVEHEKYSGWHVVPLNDQRLNALYEARMLLEPFMVERATKLIPTETLERFINELDNVSRDYPNIKPDRLDALEQDLHNETLRYGGNNEILTMLGRTIPILLISKHLLGGHVQLPTNDPFLQEHRIIFELMLEQKGKEAGQALRQHLADSKNKVLERLEEYRLKGLNHSAEYLRWISYN</sequence>
<dbReference type="STRING" id="1122207.MUS1_03970"/>
<dbReference type="PATRIC" id="fig|1122207.3.peg.2414"/>
<dbReference type="eggNOG" id="COG1802">
    <property type="taxonomic scope" value="Bacteria"/>
</dbReference>
<keyword evidence="1" id="KW-0805">Transcription regulation</keyword>
<evidence type="ECO:0000256" key="2">
    <source>
        <dbReference type="ARBA" id="ARBA00023125"/>
    </source>
</evidence>
<dbReference type="PANTHER" id="PTHR43537">
    <property type="entry name" value="TRANSCRIPTIONAL REGULATOR, GNTR FAMILY"/>
    <property type="match status" value="1"/>
</dbReference>
<dbReference type="GO" id="GO:0003700">
    <property type="term" value="F:DNA-binding transcription factor activity"/>
    <property type="evidence" value="ECO:0007669"/>
    <property type="project" value="InterPro"/>
</dbReference>
<dbReference type="SMART" id="SM00895">
    <property type="entry name" value="FCD"/>
    <property type="match status" value="1"/>
</dbReference>
<dbReference type="SUPFAM" id="SSF46785">
    <property type="entry name" value="Winged helix' DNA-binding domain"/>
    <property type="match status" value="1"/>
</dbReference>
<dbReference type="InterPro" id="IPR008920">
    <property type="entry name" value="TF_FadR/GntR_C"/>
</dbReference>
<evidence type="ECO:0000313" key="6">
    <source>
        <dbReference type="Proteomes" id="UP000054058"/>
    </source>
</evidence>
<dbReference type="InterPro" id="IPR011711">
    <property type="entry name" value="GntR_C"/>
</dbReference>
<dbReference type="AlphaFoldDB" id="X7E4V4"/>
<keyword evidence="2" id="KW-0238">DNA-binding</keyword>
<accession>X7E4V4</accession>
<comment type="caution">
    <text evidence="5">The sequence shown here is derived from an EMBL/GenBank/DDBJ whole genome shotgun (WGS) entry which is preliminary data.</text>
</comment>
<protein>
    <submittedName>
        <fullName evidence="5">GntR family transcriptional regulator</fullName>
    </submittedName>
</protein>
<dbReference type="InterPro" id="IPR000524">
    <property type="entry name" value="Tscrpt_reg_HTH_GntR"/>
</dbReference>
<name>X7E4V4_9GAMM</name>
<keyword evidence="3" id="KW-0804">Transcription</keyword>
<reference evidence="5 6" key="1">
    <citation type="submission" date="2014-01" db="EMBL/GenBank/DDBJ databases">
        <title>Marinomonas ushuaiensis DSM 15871 Genome Sequencing.</title>
        <authorList>
            <person name="Lai Q."/>
            <person name="Shao Z.S."/>
        </authorList>
    </citation>
    <scope>NUCLEOTIDE SEQUENCE [LARGE SCALE GENOMIC DNA]</scope>
    <source>
        <strain evidence="5 6">DSM 15871</strain>
    </source>
</reference>
<gene>
    <name evidence="5" type="ORF">MUS1_03970</name>
</gene>
<proteinExistence type="predicted"/>
<dbReference type="Gene3D" id="1.10.10.10">
    <property type="entry name" value="Winged helix-like DNA-binding domain superfamily/Winged helix DNA-binding domain"/>
    <property type="match status" value="1"/>
</dbReference>
<dbReference type="Gene3D" id="1.20.120.530">
    <property type="entry name" value="GntR ligand-binding domain-like"/>
    <property type="match status" value="1"/>
</dbReference>
<dbReference type="GO" id="GO:0003677">
    <property type="term" value="F:DNA binding"/>
    <property type="evidence" value="ECO:0007669"/>
    <property type="project" value="UniProtKB-KW"/>
</dbReference>
<dbReference type="SUPFAM" id="SSF48008">
    <property type="entry name" value="GntR ligand-binding domain-like"/>
    <property type="match status" value="1"/>
</dbReference>
<dbReference type="Pfam" id="PF07729">
    <property type="entry name" value="FCD"/>
    <property type="match status" value="1"/>
</dbReference>
<organism evidence="5 6">
    <name type="scientific">Marinomonas ushuaiensis DSM 15871</name>
    <dbReference type="NCBI Taxonomy" id="1122207"/>
    <lineage>
        <taxon>Bacteria</taxon>
        <taxon>Pseudomonadati</taxon>
        <taxon>Pseudomonadota</taxon>
        <taxon>Gammaproteobacteria</taxon>
        <taxon>Oceanospirillales</taxon>
        <taxon>Oceanospirillaceae</taxon>
        <taxon>Marinomonas</taxon>
    </lineage>
</organism>
<dbReference type="PANTHER" id="PTHR43537:SF24">
    <property type="entry name" value="GLUCONATE OPERON TRANSCRIPTIONAL REPRESSOR"/>
    <property type="match status" value="1"/>
</dbReference>
<dbReference type="Pfam" id="PF00392">
    <property type="entry name" value="GntR"/>
    <property type="match status" value="1"/>
</dbReference>
<evidence type="ECO:0000259" key="4">
    <source>
        <dbReference type="PROSITE" id="PS50949"/>
    </source>
</evidence>
<evidence type="ECO:0000256" key="3">
    <source>
        <dbReference type="ARBA" id="ARBA00023163"/>
    </source>
</evidence>
<dbReference type="InterPro" id="IPR036390">
    <property type="entry name" value="WH_DNA-bd_sf"/>
</dbReference>
<evidence type="ECO:0000313" key="5">
    <source>
        <dbReference type="EMBL" id="ETX10211.1"/>
    </source>
</evidence>
<dbReference type="EMBL" id="JAMB01000010">
    <property type="protein sequence ID" value="ETX10211.1"/>
    <property type="molecule type" value="Genomic_DNA"/>
</dbReference>
<evidence type="ECO:0000256" key="1">
    <source>
        <dbReference type="ARBA" id="ARBA00023015"/>
    </source>
</evidence>
<dbReference type="SMART" id="SM00345">
    <property type="entry name" value="HTH_GNTR"/>
    <property type="match status" value="1"/>
</dbReference>